<dbReference type="AlphaFoldDB" id="A0A6C0B9S3"/>
<proteinExistence type="predicted"/>
<evidence type="ECO:0000313" key="1">
    <source>
        <dbReference type="EMBL" id="QHS88792.1"/>
    </source>
</evidence>
<organism evidence="1">
    <name type="scientific">viral metagenome</name>
    <dbReference type="NCBI Taxonomy" id="1070528"/>
    <lineage>
        <taxon>unclassified sequences</taxon>
        <taxon>metagenomes</taxon>
        <taxon>organismal metagenomes</taxon>
    </lineage>
</organism>
<reference evidence="1" key="1">
    <citation type="journal article" date="2020" name="Nature">
        <title>Giant virus diversity and host interactions through global metagenomics.</title>
        <authorList>
            <person name="Schulz F."/>
            <person name="Roux S."/>
            <person name="Paez-Espino D."/>
            <person name="Jungbluth S."/>
            <person name="Walsh D.A."/>
            <person name="Denef V.J."/>
            <person name="McMahon K.D."/>
            <person name="Konstantinidis K.T."/>
            <person name="Eloe-Fadrosh E.A."/>
            <person name="Kyrpides N.C."/>
            <person name="Woyke T."/>
        </authorList>
    </citation>
    <scope>NUCLEOTIDE SEQUENCE</scope>
    <source>
        <strain evidence="1">GVMAG-M-3300010158-59</strain>
    </source>
</reference>
<sequence>MPGIQSSSYGKGVSYSTISPKLMQIRPPHSTQKALLLYGPTMAQKNQSQINSMTYNISKKR</sequence>
<name>A0A6C0B9S3_9ZZZZ</name>
<protein>
    <submittedName>
        <fullName evidence="1">Uncharacterized protein</fullName>
    </submittedName>
</protein>
<accession>A0A6C0B9S3</accession>
<dbReference type="EMBL" id="MN739102">
    <property type="protein sequence ID" value="QHS88792.1"/>
    <property type="molecule type" value="Genomic_DNA"/>
</dbReference>